<organism evidence="1 2">
    <name type="scientific">Melastoma candidum</name>
    <dbReference type="NCBI Taxonomy" id="119954"/>
    <lineage>
        <taxon>Eukaryota</taxon>
        <taxon>Viridiplantae</taxon>
        <taxon>Streptophyta</taxon>
        <taxon>Embryophyta</taxon>
        <taxon>Tracheophyta</taxon>
        <taxon>Spermatophyta</taxon>
        <taxon>Magnoliopsida</taxon>
        <taxon>eudicotyledons</taxon>
        <taxon>Gunneridae</taxon>
        <taxon>Pentapetalae</taxon>
        <taxon>rosids</taxon>
        <taxon>malvids</taxon>
        <taxon>Myrtales</taxon>
        <taxon>Melastomataceae</taxon>
        <taxon>Melastomatoideae</taxon>
        <taxon>Melastomateae</taxon>
        <taxon>Melastoma</taxon>
    </lineage>
</organism>
<reference evidence="2" key="1">
    <citation type="journal article" date="2023" name="Front. Plant Sci.">
        <title>Chromosomal-level genome assembly of Melastoma candidum provides insights into trichome evolution.</title>
        <authorList>
            <person name="Zhong Y."/>
            <person name="Wu W."/>
            <person name="Sun C."/>
            <person name="Zou P."/>
            <person name="Liu Y."/>
            <person name="Dai S."/>
            <person name="Zhou R."/>
        </authorList>
    </citation>
    <scope>NUCLEOTIDE SEQUENCE [LARGE SCALE GENOMIC DNA]</scope>
</reference>
<protein>
    <submittedName>
        <fullName evidence="1">Uncharacterized protein</fullName>
    </submittedName>
</protein>
<keyword evidence="2" id="KW-1185">Reference proteome</keyword>
<comment type="caution">
    <text evidence="1">The sequence shown here is derived from an EMBL/GenBank/DDBJ whole genome shotgun (WGS) entry which is preliminary data.</text>
</comment>
<gene>
    <name evidence="1" type="ORF">MLD38_036173</name>
</gene>
<sequence>MLKQLRPGSWKTATFGRDCRRAGDDGKEIFRGEGWLLSFCLLTREIGINGGIWCAPSSDLGTGRSSFAGFFGGYQKKLLQFQQVNVALVGSGQP</sequence>
<accession>A0ACB9LI90</accession>
<evidence type="ECO:0000313" key="1">
    <source>
        <dbReference type="EMBL" id="KAI4311267.1"/>
    </source>
</evidence>
<proteinExistence type="predicted"/>
<dbReference type="Proteomes" id="UP001057402">
    <property type="component" value="Chromosome 11"/>
</dbReference>
<name>A0ACB9LI90_9MYRT</name>
<dbReference type="EMBL" id="CM042890">
    <property type="protein sequence ID" value="KAI4311267.1"/>
    <property type="molecule type" value="Genomic_DNA"/>
</dbReference>
<evidence type="ECO:0000313" key="2">
    <source>
        <dbReference type="Proteomes" id="UP001057402"/>
    </source>
</evidence>